<name>A0ABP9EB67_9GAMM</name>
<accession>A0ABP9EB67</accession>
<dbReference type="RefSeq" id="WP_345332410.1">
    <property type="nucleotide sequence ID" value="NZ_BAABJZ010000003.1"/>
</dbReference>
<dbReference type="Proteomes" id="UP001499988">
    <property type="component" value="Unassembled WGS sequence"/>
</dbReference>
<sequence length="232" mass="26251">MIAPLQASKHANTRIKADPGFQHVKDQHIAPVVAHEFVQAATEYPIVFVKNGENEQFQAVVMLGLKPEENLFCGDKWQGIYIPAAIGHYPLMLVPDAKNEGQMIVAVKEDSELLSETEGNQLYTEQGEPTEYFEMRKQKLGQYVEASQFTHHFVAHLAELGLLHTQTLTVRFNEQSVNLNGVYMVDEKKLNELDDDKFADLRKRGLLGPIYAHLTSLQQINRLAHMKAQKQA</sequence>
<dbReference type="EMBL" id="BAABJZ010000003">
    <property type="protein sequence ID" value="GAA4872881.1"/>
    <property type="molecule type" value="Genomic_DNA"/>
</dbReference>
<reference evidence="2" key="1">
    <citation type="journal article" date="2019" name="Int. J. Syst. Evol. Microbiol.">
        <title>The Global Catalogue of Microorganisms (GCM) 10K type strain sequencing project: providing services to taxonomists for standard genome sequencing and annotation.</title>
        <authorList>
            <consortium name="The Broad Institute Genomics Platform"/>
            <consortium name="The Broad Institute Genome Sequencing Center for Infectious Disease"/>
            <person name="Wu L."/>
            <person name="Ma J."/>
        </authorList>
    </citation>
    <scope>NUCLEOTIDE SEQUENCE [LARGE SCALE GENOMIC DNA]</scope>
    <source>
        <strain evidence="2">JCM 18401</strain>
    </source>
</reference>
<gene>
    <name evidence="1" type="ORF">GCM10023333_02130</name>
</gene>
<proteinExistence type="predicted"/>
<keyword evidence="2" id="KW-1185">Reference proteome</keyword>
<evidence type="ECO:0000313" key="1">
    <source>
        <dbReference type="EMBL" id="GAA4872881.1"/>
    </source>
</evidence>
<comment type="caution">
    <text evidence="1">The sequence shown here is derived from an EMBL/GenBank/DDBJ whole genome shotgun (WGS) entry which is preliminary data.</text>
</comment>
<protein>
    <submittedName>
        <fullName evidence="1">SapC family protein</fullName>
    </submittedName>
</protein>
<dbReference type="Pfam" id="PF07277">
    <property type="entry name" value="SapC"/>
    <property type="match status" value="1"/>
</dbReference>
<organism evidence="1 2">
    <name type="scientific">Ferrimonas pelagia</name>
    <dbReference type="NCBI Taxonomy" id="1177826"/>
    <lineage>
        <taxon>Bacteria</taxon>
        <taxon>Pseudomonadati</taxon>
        <taxon>Pseudomonadota</taxon>
        <taxon>Gammaproteobacteria</taxon>
        <taxon>Alteromonadales</taxon>
        <taxon>Ferrimonadaceae</taxon>
        <taxon>Ferrimonas</taxon>
    </lineage>
</organism>
<evidence type="ECO:0000313" key="2">
    <source>
        <dbReference type="Proteomes" id="UP001499988"/>
    </source>
</evidence>
<dbReference type="InterPro" id="IPR010836">
    <property type="entry name" value="SapC"/>
</dbReference>